<dbReference type="SUPFAM" id="SSF50978">
    <property type="entry name" value="WD40 repeat-like"/>
    <property type="match status" value="1"/>
</dbReference>
<feature type="compositionally biased region" description="Acidic residues" evidence="4">
    <location>
        <begin position="852"/>
        <end position="862"/>
    </location>
</feature>
<feature type="region of interest" description="Disordered" evidence="4">
    <location>
        <begin position="177"/>
        <end position="263"/>
    </location>
</feature>
<keyword evidence="2" id="KW-0677">Repeat</keyword>
<evidence type="ECO:0000256" key="4">
    <source>
        <dbReference type="SAM" id="MobiDB-lite"/>
    </source>
</evidence>
<dbReference type="InterPro" id="IPR011044">
    <property type="entry name" value="Quino_amine_DH_bsu"/>
</dbReference>
<dbReference type="PROSITE" id="PS50082">
    <property type="entry name" value="WD_REPEATS_2"/>
    <property type="match status" value="1"/>
</dbReference>
<dbReference type="Gene3D" id="2.130.10.10">
    <property type="entry name" value="YVTN repeat-like/Quinoprotein amine dehydrogenase"/>
    <property type="match status" value="1"/>
</dbReference>
<evidence type="ECO:0000256" key="1">
    <source>
        <dbReference type="ARBA" id="ARBA00022574"/>
    </source>
</evidence>
<dbReference type="SMART" id="SM00320">
    <property type="entry name" value="WD40"/>
    <property type="match status" value="1"/>
</dbReference>
<dbReference type="STRING" id="1754190.A0A1Y1ZFA2"/>
<dbReference type="InterPro" id="IPR036322">
    <property type="entry name" value="WD40_repeat_dom_sf"/>
</dbReference>
<dbReference type="EMBL" id="MCOG01000415">
    <property type="protein sequence ID" value="ORY08889.1"/>
    <property type="molecule type" value="Genomic_DNA"/>
</dbReference>
<evidence type="ECO:0000256" key="2">
    <source>
        <dbReference type="ARBA" id="ARBA00022737"/>
    </source>
</evidence>
<comment type="caution">
    <text evidence="5">The sequence shown here is derived from an EMBL/GenBank/DDBJ whole genome shotgun (WGS) entry which is preliminary data.</text>
</comment>
<feature type="compositionally biased region" description="Low complexity" evidence="4">
    <location>
        <begin position="863"/>
        <end position="875"/>
    </location>
</feature>
<dbReference type="PROSITE" id="PS00678">
    <property type="entry name" value="WD_REPEATS_1"/>
    <property type="match status" value="1"/>
</dbReference>
<name>A0A1Y1ZFA2_9FUNG</name>
<gene>
    <name evidence="5" type="ORF">LY90DRAFT_678169</name>
</gene>
<sequence length="1050" mass="121733">MEFYKKTYNNLSMEVLMDGEILFDRIDEYISIMPWKINLLACSQTRPYLFLAVNNNIYGYKIYNEKKISEEPFIILKTGNNSEISINSIKMGYLYDDEILVAVCDNGVVVIFFMFDIEHEPIKLINDCNISTWGIALYGPLGYIAVSANNFIIKMYKILKVNKKQINNLKENCIQSEQNNNNNKNNTEDCSSDINNNSNTNNINDNRNISNTCNFNDSNNNNNNNSNNENYNENNNRNDDNNNNNENNILISNEENNTSKNELDEIEVCDSEIEFEEYYINNNNSGKIIENHPRYLLGKECMYFRGHKHNIPYISFSKDGKYLISSSIDSTIKIWNVSTGKKVYSKIIEKNGWNWTGNFIEINHGYIYKEQVIDEFIKSIHVHDDFIDRFMAMRRFFPNIPNISINIQNLINRRDILLNPVRLSQALNNESDQDEGNQDEEDIIEHIDVIDSGSEISFQEDNENIEEQSIEDSEVGEKKEKEYTFGSSTFKSEHDENFNLNKLEIFSKEKNDIKEEKNYHSIKCDKIITSNDKDFSNIQSYDLMGNQKIIMKYKNKNNSNCSRSNYKNINSKNKNEEFNNDNEILCIKNSLDCAKDKKKKNEEEDEPLGNTDNTNLNNININIVNNPDYHEINIESSHLNISNRPSSVHEVEIIEDSNNNIINDRYDARMINDNINYMSLSDNSSFDSSREPNDFLVESRRRNNDNEEEESSLISNDSESFYDAIGEDNDNYNSENDNIFSNANNSENLFNIEENMNAFNDTEYHSNIDDNNISSYISFHSSEDNMNDFNDIEYHGDSDDNIDIFSDISFHSNEENRNSIEDSEIFIENNDESNEQDYYINNTNIIMDGDEEDENSEEDIDNEGNSGEDNITINSTSSYSIDSEESENIHFTHSDNDENELCINVNNNTFLLVSTILDIYLLDKKGNVLDILKNPFEPYCKSLNRFSRISILEWIPNIDTAVVANQKGIFGLLRIVNLKNINKYKMVIETFLPDKSPLCPIAGISIKSYYSNVDPLLSYYLIYVAFLNGSLYIYKLKYNTNSFPLSLTKL</sequence>
<reference evidence="5 6" key="1">
    <citation type="submission" date="2016-08" db="EMBL/GenBank/DDBJ databases">
        <title>A Parts List for Fungal Cellulosomes Revealed by Comparative Genomics.</title>
        <authorList>
            <consortium name="DOE Joint Genome Institute"/>
            <person name="Haitjema C.H."/>
            <person name="Gilmore S.P."/>
            <person name="Henske J.K."/>
            <person name="Solomon K.V."/>
            <person name="De Groot R."/>
            <person name="Kuo A."/>
            <person name="Mondo S.J."/>
            <person name="Salamov A.A."/>
            <person name="Labutti K."/>
            <person name="Zhao Z."/>
            <person name="Chiniquy J."/>
            <person name="Barry K."/>
            <person name="Brewer H.M."/>
            <person name="Purvine S.O."/>
            <person name="Wright A.T."/>
            <person name="Boxma B."/>
            <person name="Van Alen T."/>
            <person name="Hackstein J.H."/>
            <person name="Baker S.E."/>
            <person name="Grigoriev I.V."/>
            <person name="O'Malley M.A."/>
        </authorList>
    </citation>
    <scope>NUCLEOTIDE SEQUENCE [LARGE SCALE GENOMIC DNA]</scope>
    <source>
        <strain evidence="5 6">G1</strain>
    </source>
</reference>
<keyword evidence="6" id="KW-1185">Reference proteome</keyword>
<dbReference type="InterPro" id="IPR001680">
    <property type="entry name" value="WD40_rpt"/>
</dbReference>
<dbReference type="Pfam" id="PF00400">
    <property type="entry name" value="WD40"/>
    <property type="match status" value="1"/>
</dbReference>
<evidence type="ECO:0000313" key="5">
    <source>
        <dbReference type="EMBL" id="ORY08889.1"/>
    </source>
</evidence>
<keyword evidence="1 3" id="KW-0853">WD repeat</keyword>
<dbReference type="AlphaFoldDB" id="A0A1Y1ZFA2"/>
<evidence type="ECO:0000256" key="3">
    <source>
        <dbReference type="PROSITE-ProRule" id="PRU00221"/>
    </source>
</evidence>
<dbReference type="InterPro" id="IPR015943">
    <property type="entry name" value="WD40/YVTN_repeat-like_dom_sf"/>
</dbReference>
<proteinExistence type="predicted"/>
<feature type="compositionally biased region" description="Low complexity" evidence="4">
    <location>
        <begin position="192"/>
        <end position="256"/>
    </location>
</feature>
<dbReference type="OrthoDB" id="5591786at2759"/>
<evidence type="ECO:0000313" key="6">
    <source>
        <dbReference type="Proteomes" id="UP000193920"/>
    </source>
</evidence>
<dbReference type="SUPFAM" id="SSF50969">
    <property type="entry name" value="YVTN repeat-like/Quinoprotein amine dehydrogenase"/>
    <property type="match status" value="1"/>
</dbReference>
<feature type="repeat" description="WD" evidence="3">
    <location>
        <begin position="304"/>
        <end position="345"/>
    </location>
</feature>
<organism evidence="5 6">
    <name type="scientific">Neocallimastix californiae</name>
    <dbReference type="NCBI Taxonomy" id="1754190"/>
    <lineage>
        <taxon>Eukaryota</taxon>
        <taxon>Fungi</taxon>
        <taxon>Fungi incertae sedis</taxon>
        <taxon>Chytridiomycota</taxon>
        <taxon>Chytridiomycota incertae sedis</taxon>
        <taxon>Neocallimastigomycetes</taxon>
        <taxon>Neocallimastigales</taxon>
        <taxon>Neocallimastigaceae</taxon>
        <taxon>Neocallimastix</taxon>
    </lineage>
</organism>
<feature type="region of interest" description="Disordered" evidence="4">
    <location>
        <begin position="852"/>
        <end position="875"/>
    </location>
</feature>
<accession>A0A1Y1ZFA2</accession>
<dbReference type="Proteomes" id="UP000193920">
    <property type="component" value="Unassembled WGS sequence"/>
</dbReference>
<protein>
    <submittedName>
        <fullName evidence="5">Uncharacterized protein</fullName>
    </submittedName>
</protein>
<dbReference type="PROSITE" id="PS50294">
    <property type="entry name" value="WD_REPEATS_REGION"/>
    <property type="match status" value="1"/>
</dbReference>
<dbReference type="InterPro" id="IPR019775">
    <property type="entry name" value="WD40_repeat_CS"/>
</dbReference>